<evidence type="ECO:0000256" key="9">
    <source>
        <dbReference type="ARBA" id="ARBA00042914"/>
    </source>
</evidence>
<accession>A0AAW2FJ73</accession>
<dbReference type="InterPro" id="IPR000719">
    <property type="entry name" value="Prot_kinase_dom"/>
</dbReference>
<feature type="region of interest" description="Disordered" evidence="10">
    <location>
        <begin position="306"/>
        <end position="344"/>
    </location>
</feature>
<sequence>MSSFVESRAASIQCSRISVSPRLVEPCLNVVSVTEFRERWNLRLLGAVRSSNQSALVWLDDMEPVEKEPELNAERGMTENTEQTEHPWNTLTTITTFDQGTDSDNKSTFCLNNSKDESNKKITPAKKKVQDLQVTTVLIESLLQQLCDAIEQDQARSEKLFNAICEKLHEMKLISNTYNVVEFKMLRGKYQHALCRMFSAARGEPESDSLLFIPKSLPTLIRLRYHEEFQEISFIARGGFGEVYKARHRLDGSEYAIKKIAMPADQIEIIHKQLNEVRTLAKLNHTNIVSYHAAWIETLPSYNSRVSSTNRESYTSKHERKQSKSHNLEFEDSFNNKNSSNLTSKIHHNSQNKLLETEISSTIDTCSMNKETKRQSKIYKLNNSEINNHNISTRFKESNSSLNITEERINEKSNEEECIEESSSDVSFQNSKSNENLDKKVIDTDTSSDVVSFQNSKSNENSNQIIVHTDTSNSYSHEDSSNQKICMYTSNKNRLYVTLYIQMALCEQTLEKWLRDKISVTPEPIARAIFQQILYGVDYMHSQKIVHHDIKPSNIFISTSGRLQIQLGDFGLACPLKIGTEHSVVGTHMYAAPEQLQGKCDPKSDIYSIGIVLVELLIPIKTQMELSSIIRSLKCGKMPECLTHHKWAQIIKQLVQKDPTKRPSTNQLLQDIDDDKDVIINGLKDTIVNLQKDSCVKDDTIQKLQDEIALLKEKVRKLSIQQTDNTKN</sequence>
<keyword evidence="6" id="KW-0418">Kinase</keyword>
<protein>
    <recommendedName>
        <fullName evidence="1">non-specific serine/threonine protein kinase</fullName>
        <ecNumber evidence="1">2.7.11.1</ecNumber>
    </recommendedName>
    <alternativeName>
        <fullName evidence="9">Heme-regulated eukaryotic initiation factor eIF-2-alpha kinase</fullName>
    </alternativeName>
</protein>
<dbReference type="InterPro" id="IPR011009">
    <property type="entry name" value="Kinase-like_dom_sf"/>
</dbReference>
<evidence type="ECO:0000256" key="8">
    <source>
        <dbReference type="ARBA" id="ARBA00037982"/>
    </source>
</evidence>
<proteinExistence type="inferred from homology"/>
<dbReference type="PROSITE" id="PS00108">
    <property type="entry name" value="PROTEIN_KINASE_ST"/>
    <property type="match status" value="1"/>
</dbReference>
<dbReference type="Proteomes" id="UP001430953">
    <property type="component" value="Unassembled WGS sequence"/>
</dbReference>
<keyword evidence="5" id="KW-0547">Nucleotide-binding</keyword>
<dbReference type="GO" id="GO:0005634">
    <property type="term" value="C:nucleus"/>
    <property type="evidence" value="ECO:0007669"/>
    <property type="project" value="TreeGrafter"/>
</dbReference>
<evidence type="ECO:0000256" key="4">
    <source>
        <dbReference type="ARBA" id="ARBA00022679"/>
    </source>
</evidence>
<evidence type="ECO:0000313" key="13">
    <source>
        <dbReference type="Proteomes" id="UP001430953"/>
    </source>
</evidence>
<feature type="domain" description="Protein kinase" evidence="11">
    <location>
        <begin position="229"/>
        <end position="680"/>
    </location>
</feature>
<dbReference type="InterPro" id="IPR050339">
    <property type="entry name" value="CC_SR_Kinase"/>
</dbReference>
<dbReference type="InterPro" id="IPR008271">
    <property type="entry name" value="Ser/Thr_kinase_AS"/>
</dbReference>
<evidence type="ECO:0000256" key="1">
    <source>
        <dbReference type="ARBA" id="ARBA00012513"/>
    </source>
</evidence>
<dbReference type="EC" id="2.7.11.1" evidence="1"/>
<evidence type="ECO:0000256" key="6">
    <source>
        <dbReference type="ARBA" id="ARBA00022777"/>
    </source>
</evidence>
<evidence type="ECO:0000313" key="12">
    <source>
        <dbReference type="EMBL" id="KAL0115473.1"/>
    </source>
</evidence>
<keyword evidence="7" id="KW-0067">ATP-binding</keyword>
<evidence type="ECO:0000256" key="10">
    <source>
        <dbReference type="SAM" id="MobiDB-lite"/>
    </source>
</evidence>
<dbReference type="Gene3D" id="1.10.510.10">
    <property type="entry name" value="Transferase(Phosphotransferase) domain 1"/>
    <property type="match status" value="1"/>
</dbReference>
<dbReference type="Pfam" id="PF22949">
    <property type="entry name" value="HRI2_3H"/>
    <property type="match status" value="1"/>
</dbReference>
<dbReference type="SUPFAM" id="SSF56112">
    <property type="entry name" value="Protein kinase-like (PK-like)"/>
    <property type="match status" value="1"/>
</dbReference>
<evidence type="ECO:0000259" key="11">
    <source>
        <dbReference type="PROSITE" id="PS50011"/>
    </source>
</evidence>
<dbReference type="GO" id="GO:0005524">
    <property type="term" value="F:ATP binding"/>
    <property type="evidence" value="ECO:0007669"/>
    <property type="project" value="UniProtKB-KW"/>
</dbReference>
<dbReference type="GO" id="GO:0005737">
    <property type="term" value="C:cytoplasm"/>
    <property type="evidence" value="ECO:0007669"/>
    <property type="project" value="TreeGrafter"/>
</dbReference>
<evidence type="ECO:0000256" key="7">
    <source>
        <dbReference type="ARBA" id="ARBA00022840"/>
    </source>
</evidence>
<reference evidence="12 13" key="1">
    <citation type="submission" date="2023-03" db="EMBL/GenBank/DDBJ databases">
        <title>High recombination rates correlate with genetic variation in Cardiocondyla obscurior ants.</title>
        <authorList>
            <person name="Errbii M."/>
        </authorList>
    </citation>
    <scope>NUCLEOTIDE SEQUENCE [LARGE SCALE GENOMIC DNA]</scope>
    <source>
        <strain evidence="12">Alpha-2009</strain>
        <tissue evidence="12">Whole body</tissue>
    </source>
</reference>
<keyword evidence="2" id="KW-0723">Serine/threonine-protein kinase</keyword>
<dbReference type="SMART" id="SM00220">
    <property type="entry name" value="S_TKc"/>
    <property type="match status" value="1"/>
</dbReference>
<evidence type="ECO:0000256" key="3">
    <source>
        <dbReference type="ARBA" id="ARBA00022553"/>
    </source>
</evidence>
<feature type="region of interest" description="Disordered" evidence="10">
    <location>
        <begin position="413"/>
        <end position="432"/>
    </location>
</feature>
<organism evidence="12 13">
    <name type="scientific">Cardiocondyla obscurior</name>
    <dbReference type="NCBI Taxonomy" id="286306"/>
    <lineage>
        <taxon>Eukaryota</taxon>
        <taxon>Metazoa</taxon>
        <taxon>Ecdysozoa</taxon>
        <taxon>Arthropoda</taxon>
        <taxon>Hexapoda</taxon>
        <taxon>Insecta</taxon>
        <taxon>Pterygota</taxon>
        <taxon>Neoptera</taxon>
        <taxon>Endopterygota</taxon>
        <taxon>Hymenoptera</taxon>
        <taxon>Apocrita</taxon>
        <taxon>Aculeata</taxon>
        <taxon>Formicoidea</taxon>
        <taxon>Formicidae</taxon>
        <taxon>Myrmicinae</taxon>
        <taxon>Cardiocondyla</taxon>
    </lineage>
</organism>
<dbReference type="Pfam" id="PF00069">
    <property type="entry name" value="Pkinase"/>
    <property type="match status" value="2"/>
</dbReference>
<dbReference type="PANTHER" id="PTHR11042:SF187">
    <property type="entry name" value="EUKARYOTIC TRANSLATION INITIATION FACTOR 2-ALPHA KINASE 2"/>
    <property type="match status" value="1"/>
</dbReference>
<evidence type="ECO:0000256" key="2">
    <source>
        <dbReference type="ARBA" id="ARBA00022527"/>
    </source>
</evidence>
<keyword evidence="13" id="KW-1185">Reference proteome</keyword>
<dbReference type="AlphaFoldDB" id="A0AAW2FJ73"/>
<dbReference type="EMBL" id="JADYXP020000010">
    <property type="protein sequence ID" value="KAL0115473.1"/>
    <property type="molecule type" value="Genomic_DNA"/>
</dbReference>
<feature type="compositionally biased region" description="Polar residues" evidence="10">
    <location>
        <begin position="333"/>
        <end position="344"/>
    </location>
</feature>
<keyword evidence="3" id="KW-0597">Phosphoprotein</keyword>
<dbReference type="PANTHER" id="PTHR11042">
    <property type="entry name" value="EUKARYOTIC TRANSLATION INITIATION FACTOR 2-ALPHA KINASE EIF2-ALPHA KINASE -RELATED"/>
    <property type="match status" value="1"/>
</dbReference>
<dbReference type="InterPro" id="IPR054521">
    <property type="entry name" value="HRI2_3H"/>
</dbReference>
<dbReference type="GO" id="GO:0004694">
    <property type="term" value="F:eukaryotic translation initiation factor 2alpha kinase activity"/>
    <property type="evidence" value="ECO:0007669"/>
    <property type="project" value="TreeGrafter"/>
</dbReference>
<comment type="similarity">
    <text evidence="8">Belongs to the protein kinase superfamily. Ser/Thr protein kinase family. GCN2 subfamily.</text>
</comment>
<dbReference type="Gene3D" id="3.30.200.20">
    <property type="entry name" value="Phosphorylase Kinase, domain 1"/>
    <property type="match status" value="1"/>
</dbReference>
<evidence type="ECO:0000256" key="5">
    <source>
        <dbReference type="ARBA" id="ARBA00022741"/>
    </source>
</evidence>
<name>A0AAW2FJ73_9HYME</name>
<gene>
    <name evidence="12" type="ORF">PUN28_010770</name>
</gene>
<comment type="caution">
    <text evidence="12">The sequence shown here is derived from an EMBL/GenBank/DDBJ whole genome shotgun (WGS) entry which is preliminary data.</text>
</comment>
<dbReference type="PROSITE" id="PS50011">
    <property type="entry name" value="PROTEIN_KINASE_DOM"/>
    <property type="match status" value="1"/>
</dbReference>
<keyword evidence="4" id="KW-0808">Transferase</keyword>